<keyword evidence="3" id="KW-1185">Reference proteome</keyword>
<keyword evidence="1" id="KW-0812">Transmembrane</keyword>
<dbReference type="InterPro" id="IPR004158">
    <property type="entry name" value="DUF247_pln"/>
</dbReference>
<proteinExistence type="predicted"/>
<accession>A0ABD3GEY1</accession>
<dbReference type="AlphaFoldDB" id="A0ABD3GEY1"/>
<dbReference type="EMBL" id="JBJQOH010000008">
    <property type="protein sequence ID" value="KAL3676732.1"/>
    <property type="molecule type" value="Genomic_DNA"/>
</dbReference>
<feature type="transmembrane region" description="Helical" evidence="1">
    <location>
        <begin position="130"/>
        <end position="147"/>
    </location>
</feature>
<feature type="transmembrane region" description="Helical" evidence="1">
    <location>
        <begin position="346"/>
        <end position="370"/>
    </location>
</feature>
<evidence type="ECO:0000313" key="3">
    <source>
        <dbReference type="Proteomes" id="UP001633002"/>
    </source>
</evidence>
<name>A0ABD3GEY1_9MARC</name>
<dbReference type="PANTHER" id="PTHR31170">
    <property type="entry name" value="BNAC04G53230D PROTEIN"/>
    <property type="match status" value="1"/>
</dbReference>
<protein>
    <submittedName>
        <fullName evidence="2">Uncharacterized protein</fullName>
    </submittedName>
</protein>
<dbReference type="Proteomes" id="UP001633002">
    <property type="component" value="Unassembled WGS sequence"/>
</dbReference>
<evidence type="ECO:0000313" key="2">
    <source>
        <dbReference type="EMBL" id="KAL3676732.1"/>
    </source>
</evidence>
<reference evidence="2 3" key="1">
    <citation type="submission" date="2024-09" db="EMBL/GenBank/DDBJ databases">
        <title>Chromosome-scale assembly of Riccia sorocarpa.</title>
        <authorList>
            <person name="Paukszto L."/>
        </authorList>
    </citation>
    <scope>NUCLEOTIDE SEQUENCE [LARGE SCALE GENOMIC DNA]</scope>
    <source>
        <strain evidence="2">LP-2024</strain>
        <tissue evidence="2">Aerial parts of the thallus</tissue>
    </source>
</reference>
<sequence>MATASTGSDPWLLSLDIDELRTRLQQRSWGASRGPAVFRVPSHIRKLQPQCYEVDILPLGLYNRDFRNQTPIDQFKLELLSVFLNYLEVDQQVWKTFCAEIATPPASGSVADLEHFYANDAGQSFMTLDLAQSALIIDAFVVVAYFIRICERYSRGFSAPPLLVRQTMEIFTRAYGVGVENALDKDIFWLCENQIPLFLCLHKAISPAGAPPTTIDAESSNRTEPMLPALPSASELHKSGIRFRGTDGGDIRLVKSFHRLTAILYIPRMKIQDSSEKLLRNMCVYELITGQTETRGFTHYVNFMDELINEEEDVRLLMQGKPPVIAGNFMGDNKIGFFDRFVKAPWLFVSLVAATILLVLTLLQTIYTMWGFYNQY</sequence>
<evidence type="ECO:0000256" key="1">
    <source>
        <dbReference type="SAM" id="Phobius"/>
    </source>
</evidence>
<keyword evidence="1" id="KW-0472">Membrane</keyword>
<dbReference type="Pfam" id="PF03140">
    <property type="entry name" value="DUF247"/>
    <property type="match status" value="2"/>
</dbReference>
<comment type="caution">
    <text evidence="2">The sequence shown here is derived from an EMBL/GenBank/DDBJ whole genome shotgun (WGS) entry which is preliminary data.</text>
</comment>
<keyword evidence="1" id="KW-1133">Transmembrane helix</keyword>
<dbReference type="PANTHER" id="PTHR31170:SF25">
    <property type="entry name" value="BNAA09G04570D PROTEIN"/>
    <property type="match status" value="1"/>
</dbReference>
<gene>
    <name evidence="2" type="ORF">R1sor_026680</name>
</gene>
<organism evidence="2 3">
    <name type="scientific">Riccia sorocarpa</name>
    <dbReference type="NCBI Taxonomy" id="122646"/>
    <lineage>
        <taxon>Eukaryota</taxon>
        <taxon>Viridiplantae</taxon>
        <taxon>Streptophyta</taxon>
        <taxon>Embryophyta</taxon>
        <taxon>Marchantiophyta</taxon>
        <taxon>Marchantiopsida</taxon>
        <taxon>Marchantiidae</taxon>
        <taxon>Marchantiales</taxon>
        <taxon>Ricciaceae</taxon>
        <taxon>Riccia</taxon>
    </lineage>
</organism>